<keyword evidence="2" id="KW-0378">Hydrolase</keyword>
<reference evidence="6" key="1">
    <citation type="submission" date="2016-10" db="EMBL/GenBank/DDBJ databases">
        <authorList>
            <person name="Varghese N."/>
            <person name="Submissions S."/>
        </authorList>
    </citation>
    <scope>NUCLEOTIDE SEQUENCE [LARGE SCALE GENOMIC DNA]</scope>
    <source>
        <strain evidence="6">IBRC-M 10760</strain>
    </source>
</reference>
<keyword evidence="6" id="KW-1185">Reference proteome</keyword>
<dbReference type="EMBL" id="FNBK01000005">
    <property type="protein sequence ID" value="SDF27322.1"/>
    <property type="molecule type" value="Genomic_DNA"/>
</dbReference>
<comment type="similarity">
    <text evidence="3">Belongs to the metallophosphoesterase superfamily. YfcE family.</text>
</comment>
<dbReference type="GO" id="GO:0046872">
    <property type="term" value="F:metal ion binding"/>
    <property type="evidence" value="ECO:0007669"/>
    <property type="project" value="UniProtKB-KW"/>
</dbReference>
<organism evidence="5 6">
    <name type="scientific">Halorientalis regularis</name>
    <dbReference type="NCBI Taxonomy" id="660518"/>
    <lineage>
        <taxon>Archaea</taxon>
        <taxon>Methanobacteriati</taxon>
        <taxon>Methanobacteriota</taxon>
        <taxon>Stenosarchaea group</taxon>
        <taxon>Halobacteria</taxon>
        <taxon>Halobacteriales</taxon>
        <taxon>Haloarculaceae</taxon>
        <taxon>Halorientalis</taxon>
    </lineage>
</organism>
<dbReference type="SUPFAM" id="SSF56300">
    <property type="entry name" value="Metallo-dependent phosphatases"/>
    <property type="match status" value="1"/>
</dbReference>
<dbReference type="Pfam" id="PF12850">
    <property type="entry name" value="Metallophos_2"/>
    <property type="match status" value="1"/>
</dbReference>
<protein>
    <recommendedName>
        <fullName evidence="3">Phosphoesterase</fullName>
        <ecNumber evidence="3">3.1.4.-</ecNumber>
    </recommendedName>
</protein>
<dbReference type="PIRSF" id="PIRSF000883">
    <property type="entry name" value="Pesterase_MJ0912"/>
    <property type="match status" value="1"/>
</dbReference>
<evidence type="ECO:0000313" key="6">
    <source>
        <dbReference type="Proteomes" id="UP000199076"/>
    </source>
</evidence>
<comment type="cofactor">
    <cofactor evidence="3">
        <name>a divalent metal cation</name>
        <dbReference type="ChEBI" id="CHEBI:60240"/>
    </cofactor>
</comment>
<dbReference type="GO" id="GO:0005737">
    <property type="term" value="C:cytoplasm"/>
    <property type="evidence" value="ECO:0007669"/>
    <property type="project" value="TreeGrafter"/>
</dbReference>
<proteinExistence type="inferred from homology"/>
<dbReference type="Proteomes" id="UP000199076">
    <property type="component" value="Unassembled WGS sequence"/>
</dbReference>
<feature type="domain" description="Calcineurin-like phosphoesterase" evidence="4">
    <location>
        <begin position="1"/>
        <end position="183"/>
    </location>
</feature>
<dbReference type="GO" id="GO:0016791">
    <property type="term" value="F:phosphatase activity"/>
    <property type="evidence" value="ECO:0007669"/>
    <property type="project" value="TreeGrafter"/>
</dbReference>
<dbReference type="InterPro" id="IPR020935">
    <property type="entry name" value="PdiEstase_YfcE_CS"/>
</dbReference>
<accession>A0A1G7JQU9</accession>
<dbReference type="PROSITE" id="PS01269">
    <property type="entry name" value="UPF0025"/>
    <property type="match status" value="1"/>
</dbReference>
<evidence type="ECO:0000256" key="3">
    <source>
        <dbReference type="RuleBase" id="RU362039"/>
    </source>
</evidence>
<evidence type="ECO:0000256" key="2">
    <source>
        <dbReference type="ARBA" id="ARBA00022801"/>
    </source>
</evidence>
<evidence type="ECO:0000313" key="5">
    <source>
        <dbReference type="EMBL" id="SDF27322.1"/>
    </source>
</evidence>
<dbReference type="Gene3D" id="3.60.21.10">
    <property type="match status" value="1"/>
</dbReference>
<evidence type="ECO:0000259" key="4">
    <source>
        <dbReference type="Pfam" id="PF12850"/>
    </source>
</evidence>
<dbReference type="InterPro" id="IPR011152">
    <property type="entry name" value="Pesterase_MJ0912"/>
</dbReference>
<dbReference type="RefSeq" id="WP_092690173.1">
    <property type="nucleotide sequence ID" value="NZ_FNBK01000005.1"/>
</dbReference>
<dbReference type="AlphaFoldDB" id="A0A1G7JQU9"/>
<sequence>MRLAVVSDIHANLVAFEAVLSDMPSVDGYLCAGDVVGYGPWPAECVDRVRELGSPTVMGNHDRAVATETGFGFNSMADAGVRYASEQLSPEQIEWLRSLPDERREHDGRVKVVHGHPDDPDRYTYPGLFKPALLDQEDVLIMGHTHVQAHEVFEEGIVMNPGSVGQPRDEDPRAAYSILDLDSMTVEERRVEYDIDAVVDAVDEADLPAKVGKRLRKGR</sequence>
<keyword evidence="1 3" id="KW-0479">Metal-binding</keyword>
<dbReference type="NCBIfam" id="TIGR00040">
    <property type="entry name" value="yfcE"/>
    <property type="match status" value="1"/>
</dbReference>
<dbReference type="STRING" id="660518.SAMN05216218_10533"/>
<dbReference type="PANTHER" id="PTHR42850:SF2">
    <property type="entry name" value="BLL5683 PROTEIN"/>
    <property type="match status" value="1"/>
</dbReference>
<dbReference type="EC" id="3.1.4.-" evidence="3"/>
<name>A0A1G7JQU9_9EURY</name>
<dbReference type="InterPro" id="IPR024654">
    <property type="entry name" value="Calcineurin-like_PHP_lpxH"/>
</dbReference>
<dbReference type="InterPro" id="IPR000979">
    <property type="entry name" value="Phosphodiesterase_MJ0936/Vps29"/>
</dbReference>
<dbReference type="PANTHER" id="PTHR42850">
    <property type="entry name" value="METALLOPHOSPHOESTERASE"/>
    <property type="match status" value="1"/>
</dbReference>
<gene>
    <name evidence="5" type="ORF">SAMN05216218_10533</name>
</gene>
<dbReference type="InterPro" id="IPR029052">
    <property type="entry name" value="Metallo-depent_PP-like"/>
</dbReference>
<dbReference type="InterPro" id="IPR050126">
    <property type="entry name" value="Ap4A_hydrolase"/>
</dbReference>
<evidence type="ECO:0000256" key="1">
    <source>
        <dbReference type="ARBA" id="ARBA00022723"/>
    </source>
</evidence>
<dbReference type="OrthoDB" id="9937at2157"/>